<keyword evidence="1" id="KW-0479">Metal-binding</keyword>
<dbReference type="GO" id="GO:0008270">
    <property type="term" value="F:zinc ion binding"/>
    <property type="evidence" value="ECO:0007669"/>
    <property type="project" value="UniProtKB-KW"/>
</dbReference>
<keyword evidence="3" id="KW-0862">Zinc</keyword>
<proteinExistence type="predicted"/>
<accession>A0A8J5NKP8</accession>
<evidence type="ECO:0000256" key="5">
    <source>
        <dbReference type="SAM" id="MobiDB-lite"/>
    </source>
</evidence>
<dbReference type="AlphaFoldDB" id="A0A8J5NKP8"/>
<evidence type="ECO:0000256" key="1">
    <source>
        <dbReference type="ARBA" id="ARBA00022723"/>
    </source>
</evidence>
<gene>
    <name evidence="7" type="ORF">Forpe1208_v014421</name>
</gene>
<dbReference type="Pfam" id="PF14737">
    <property type="entry name" value="DUF4470"/>
    <property type="match status" value="1"/>
</dbReference>
<organism evidence="7 8">
    <name type="scientific">Fusarium oxysporum f. sp. rapae</name>
    <dbReference type="NCBI Taxonomy" id="485398"/>
    <lineage>
        <taxon>Eukaryota</taxon>
        <taxon>Fungi</taxon>
        <taxon>Dikarya</taxon>
        <taxon>Ascomycota</taxon>
        <taxon>Pezizomycotina</taxon>
        <taxon>Sordariomycetes</taxon>
        <taxon>Hypocreomycetidae</taxon>
        <taxon>Hypocreales</taxon>
        <taxon>Nectriaceae</taxon>
        <taxon>Fusarium</taxon>
        <taxon>Fusarium oxysporum species complex</taxon>
    </lineage>
</organism>
<name>A0A8J5NKP8_FUSOX</name>
<comment type="caution">
    <text evidence="7">The sequence shown here is derived from an EMBL/GenBank/DDBJ whole genome shotgun (WGS) entry which is preliminary data.</text>
</comment>
<evidence type="ECO:0000256" key="4">
    <source>
        <dbReference type="PROSITE-ProRule" id="PRU00134"/>
    </source>
</evidence>
<sequence>MTTLSLPCANCNPDGTDCQNAGKSSCKNCRLVVYCGSDCQKAHWPVHKVDCKSALSKATWTPDWVLKNQTPAFIRGGIGVQFGGKKYLWGNVPALDVLRLDSNEGEGYQGQLSLLFAASGDLRNVVKTMAQLSASCNQPIKITMNDRDLDIVARNAIMFLIAFTADSQDERIRPLIEKVCDKIKDKPPNSVLGKTWTFGQRSLGLVLKNSTWDRLLSFIEVPEGLTTEKANEIRITVTLAESWVDYRDRQFLFLSSSHRVARHRFRQDGLLLPFGAPRSEFQLPNPTFFQGADAWSMHDNADPLNGWSAKEVETTPTGLATSDIYGKIFYYVRSVLRAFLERISKLNMTFQLFQLDASDLPAHLGNESFDRIEVSNISDSGYLGIHRTVGLMSPLLQPPSINPHATLITLFMNVIDENMTDQDQLADATMQSLSTKRLLKFRPPDHPPTSRLDPDIIKFSKNPSLPE</sequence>
<dbReference type="InterPro" id="IPR027974">
    <property type="entry name" value="DUF4470"/>
</dbReference>
<dbReference type="Pfam" id="PF01753">
    <property type="entry name" value="zf-MYND"/>
    <property type="match status" value="1"/>
</dbReference>
<feature type="region of interest" description="Disordered" evidence="5">
    <location>
        <begin position="439"/>
        <end position="467"/>
    </location>
</feature>
<feature type="domain" description="MYND-type" evidence="6">
    <location>
        <begin position="8"/>
        <end position="51"/>
    </location>
</feature>
<protein>
    <recommendedName>
        <fullName evidence="6">MYND-type domain-containing protein</fullName>
    </recommendedName>
</protein>
<dbReference type="PROSITE" id="PS50865">
    <property type="entry name" value="ZF_MYND_2"/>
    <property type="match status" value="1"/>
</dbReference>
<dbReference type="InterPro" id="IPR002893">
    <property type="entry name" value="Znf_MYND"/>
</dbReference>
<evidence type="ECO:0000313" key="7">
    <source>
        <dbReference type="EMBL" id="KAG7406721.1"/>
    </source>
</evidence>
<reference evidence="7" key="1">
    <citation type="submission" date="2021-04" db="EMBL/GenBank/DDBJ databases">
        <title>First draft genome resource for Brassicaceae pathogens Fusarium oxysporum f. sp. raphani and Fusarium oxysporum f. sp. rapae.</title>
        <authorList>
            <person name="Asai S."/>
        </authorList>
    </citation>
    <scope>NUCLEOTIDE SEQUENCE</scope>
    <source>
        <strain evidence="7">Tf1208</strain>
    </source>
</reference>
<keyword evidence="2 4" id="KW-0863">Zinc-finger</keyword>
<evidence type="ECO:0000313" key="8">
    <source>
        <dbReference type="Proteomes" id="UP000694050"/>
    </source>
</evidence>
<dbReference type="Proteomes" id="UP000694050">
    <property type="component" value="Unassembled WGS sequence"/>
</dbReference>
<evidence type="ECO:0000256" key="2">
    <source>
        <dbReference type="ARBA" id="ARBA00022771"/>
    </source>
</evidence>
<dbReference type="EMBL" id="JAELUQ010000011">
    <property type="protein sequence ID" value="KAG7406721.1"/>
    <property type="molecule type" value="Genomic_DNA"/>
</dbReference>
<dbReference type="PROSITE" id="PS01360">
    <property type="entry name" value="ZF_MYND_1"/>
    <property type="match status" value="1"/>
</dbReference>
<evidence type="ECO:0000256" key="3">
    <source>
        <dbReference type="ARBA" id="ARBA00022833"/>
    </source>
</evidence>
<evidence type="ECO:0000259" key="6">
    <source>
        <dbReference type="PROSITE" id="PS50865"/>
    </source>
</evidence>